<dbReference type="GO" id="GO:0000155">
    <property type="term" value="F:phosphorelay sensor kinase activity"/>
    <property type="evidence" value="ECO:0007669"/>
    <property type="project" value="InterPro"/>
</dbReference>
<dbReference type="Pfam" id="PF02518">
    <property type="entry name" value="HATPase_c"/>
    <property type="match status" value="1"/>
</dbReference>
<keyword evidence="9" id="KW-1133">Transmembrane helix</keyword>
<dbReference type="SMART" id="SM00387">
    <property type="entry name" value="HATPase_c"/>
    <property type="match status" value="1"/>
</dbReference>
<keyword evidence="4" id="KW-0808">Transferase</keyword>
<evidence type="ECO:0000256" key="2">
    <source>
        <dbReference type="ARBA" id="ARBA00012438"/>
    </source>
</evidence>
<evidence type="ECO:0000256" key="3">
    <source>
        <dbReference type="ARBA" id="ARBA00022553"/>
    </source>
</evidence>
<dbReference type="InterPro" id="IPR003661">
    <property type="entry name" value="HisK_dim/P_dom"/>
</dbReference>
<dbReference type="PANTHER" id="PTHR43065">
    <property type="entry name" value="SENSOR HISTIDINE KINASE"/>
    <property type="match status" value="1"/>
</dbReference>
<keyword evidence="3" id="KW-0597">Phosphoprotein</keyword>
<evidence type="ECO:0000256" key="1">
    <source>
        <dbReference type="ARBA" id="ARBA00000085"/>
    </source>
</evidence>
<protein>
    <recommendedName>
        <fullName evidence="2">histidine kinase</fullName>
        <ecNumber evidence="2">2.7.13.3</ecNumber>
    </recommendedName>
</protein>
<dbReference type="GO" id="GO:0005524">
    <property type="term" value="F:ATP binding"/>
    <property type="evidence" value="ECO:0007669"/>
    <property type="project" value="UniProtKB-KW"/>
</dbReference>
<feature type="transmembrane region" description="Helical" evidence="9">
    <location>
        <begin position="245"/>
        <end position="268"/>
    </location>
</feature>
<keyword evidence="7" id="KW-0067">ATP-binding</keyword>
<keyword evidence="5" id="KW-0547">Nucleotide-binding</keyword>
<dbReference type="AlphaFoldDB" id="A0A431WA15"/>
<dbReference type="SUPFAM" id="SSF47384">
    <property type="entry name" value="Homodimeric domain of signal transducing histidine kinase"/>
    <property type="match status" value="1"/>
</dbReference>
<dbReference type="InterPro" id="IPR005467">
    <property type="entry name" value="His_kinase_dom"/>
</dbReference>
<keyword evidence="9" id="KW-0812">Transmembrane</keyword>
<evidence type="ECO:0000256" key="9">
    <source>
        <dbReference type="SAM" id="Phobius"/>
    </source>
</evidence>
<keyword evidence="8" id="KW-0902">Two-component regulatory system</keyword>
<accession>A0A431WA15</accession>
<keyword evidence="9" id="KW-0472">Membrane</keyword>
<feature type="transmembrane region" description="Helical" evidence="9">
    <location>
        <begin position="9"/>
        <end position="28"/>
    </location>
</feature>
<name>A0A431WA15_9BACI</name>
<dbReference type="InterPro" id="IPR036890">
    <property type="entry name" value="HATPase_C_sf"/>
</dbReference>
<feature type="domain" description="Histidine kinase" evidence="10">
    <location>
        <begin position="293"/>
        <end position="499"/>
    </location>
</feature>
<dbReference type="CDD" id="cd00082">
    <property type="entry name" value="HisKA"/>
    <property type="match status" value="1"/>
</dbReference>
<reference evidence="11 12" key="1">
    <citation type="submission" date="2018-12" db="EMBL/GenBank/DDBJ databases">
        <title>Bacillus yapensis draft genome sequence.</title>
        <authorList>
            <person name="Yu L."/>
            <person name="Xu X."/>
            <person name="Tang X."/>
        </authorList>
    </citation>
    <scope>NUCLEOTIDE SEQUENCE [LARGE SCALE GENOMIC DNA]</scope>
    <source>
        <strain evidence="11 12">XXST-01</strain>
    </source>
</reference>
<comment type="caution">
    <text evidence="11">The sequence shown here is derived from an EMBL/GenBank/DDBJ whole genome shotgun (WGS) entry which is preliminary data.</text>
</comment>
<dbReference type="EC" id="2.7.13.3" evidence="2"/>
<evidence type="ECO:0000256" key="8">
    <source>
        <dbReference type="ARBA" id="ARBA00023012"/>
    </source>
</evidence>
<evidence type="ECO:0000259" key="10">
    <source>
        <dbReference type="PROSITE" id="PS50109"/>
    </source>
</evidence>
<evidence type="ECO:0000256" key="6">
    <source>
        <dbReference type="ARBA" id="ARBA00022777"/>
    </source>
</evidence>
<dbReference type="RefSeq" id="WP_126408414.1">
    <property type="nucleotide sequence ID" value="NZ_RXNT01000006.1"/>
</dbReference>
<dbReference type="OrthoDB" id="9815750at2"/>
<dbReference type="PROSITE" id="PS50109">
    <property type="entry name" value="HIS_KIN"/>
    <property type="match status" value="1"/>
</dbReference>
<keyword evidence="12" id="KW-1185">Reference proteome</keyword>
<dbReference type="InterPro" id="IPR003594">
    <property type="entry name" value="HATPase_dom"/>
</dbReference>
<dbReference type="SUPFAM" id="SSF55874">
    <property type="entry name" value="ATPase domain of HSP90 chaperone/DNA topoisomerase II/histidine kinase"/>
    <property type="match status" value="1"/>
</dbReference>
<dbReference type="EMBL" id="RXNT01000006">
    <property type="protein sequence ID" value="RTR32343.1"/>
    <property type="molecule type" value="Genomic_DNA"/>
</dbReference>
<gene>
    <name evidence="11" type="ORF">EKG37_09265</name>
</gene>
<dbReference type="Gene3D" id="1.10.287.130">
    <property type="match status" value="1"/>
</dbReference>
<dbReference type="CDD" id="cd18773">
    <property type="entry name" value="PDC1_HK_sensor"/>
    <property type="match status" value="1"/>
</dbReference>
<organism evidence="11 12">
    <name type="scientific">Bacillus yapensis</name>
    <dbReference type="NCBI Taxonomy" id="2492960"/>
    <lineage>
        <taxon>Bacteria</taxon>
        <taxon>Bacillati</taxon>
        <taxon>Bacillota</taxon>
        <taxon>Bacilli</taxon>
        <taxon>Bacillales</taxon>
        <taxon>Bacillaceae</taxon>
        <taxon>Bacillus</taxon>
    </lineage>
</organism>
<evidence type="ECO:0000313" key="11">
    <source>
        <dbReference type="EMBL" id="RTR32343.1"/>
    </source>
</evidence>
<dbReference type="InterPro" id="IPR004358">
    <property type="entry name" value="Sig_transdc_His_kin-like_C"/>
</dbReference>
<evidence type="ECO:0000313" key="12">
    <source>
        <dbReference type="Proteomes" id="UP000271374"/>
    </source>
</evidence>
<proteinExistence type="predicted"/>
<evidence type="ECO:0000256" key="5">
    <source>
        <dbReference type="ARBA" id="ARBA00022741"/>
    </source>
</evidence>
<dbReference type="SMART" id="SM00388">
    <property type="entry name" value="HisKA"/>
    <property type="match status" value="1"/>
</dbReference>
<comment type="catalytic activity">
    <reaction evidence="1">
        <text>ATP + protein L-histidine = ADP + protein N-phospho-L-histidine.</text>
        <dbReference type="EC" id="2.7.13.3"/>
    </reaction>
</comment>
<dbReference type="PRINTS" id="PR00344">
    <property type="entry name" value="BCTRLSENSOR"/>
</dbReference>
<sequence>MKRKHKRTIILYIFFVLLPTILGSYYFIHIQSQRKLDERMEEANWVAHIHASHWDKLISDTVTSLEVLSLAAKTLYTDLEEMQPLLERTNQSDPRYGGIYILSIDGQIITGSNNLFQKNAFFEIDIVQEVVRTKDTIISNKEFTLPNKQKVLALAVPILNDKSELIAVSMSLLRVDYVKNLLNVLTPGAELLVLNAHDEELMGFNIQKDDQLDKGHWVSVPIDRIPWNLQVKVPEPDVRNTTMDYIFIIGGVLILTNILFLLIMYMLLRRQAALEKQENEVQKLELVGTLAASTAHEIRNPLTGIKGLVQLLGEKYDDPTDRLYFSVINKEIERINEIVGEFLILGKPTAQKMHAVDIAKVLNELQPLILSEATLNKVDLIYNPSDQPIFVKCTRDQMKQVILNITRNAFEAMENGGRLTIDLSKKNSTCELMISDTGVGIKDEVIEKIFTPFYTSKETGTGLGLVVCRRILHSFGGKIHITSKENKGTTVKITLPLAKTH</sequence>
<dbReference type="InterPro" id="IPR036097">
    <property type="entry name" value="HisK_dim/P_sf"/>
</dbReference>
<dbReference type="Gene3D" id="3.30.565.10">
    <property type="entry name" value="Histidine kinase-like ATPase, C-terminal domain"/>
    <property type="match status" value="1"/>
</dbReference>
<dbReference type="Gene3D" id="3.30.450.20">
    <property type="entry name" value="PAS domain"/>
    <property type="match status" value="2"/>
</dbReference>
<evidence type="ECO:0000256" key="7">
    <source>
        <dbReference type="ARBA" id="ARBA00022840"/>
    </source>
</evidence>
<evidence type="ECO:0000256" key="4">
    <source>
        <dbReference type="ARBA" id="ARBA00022679"/>
    </source>
</evidence>
<dbReference type="Proteomes" id="UP000271374">
    <property type="component" value="Unassembled WGS sequence"/>
</dbReference>
<dbReference type="Pfam" id="PF00512">
    <property type="entry name" value="HisKA"/>
    <property type="match status" value="1"/>
</dbReference>
<dbReference type="PANTHER" id="PTHR43065:SF10">
    <property type="entry name" value="PEROXIDE STRESS-ACTIVATED HISTIDINE KINASE MAK3"/>
    <property type="match status" value="1"/>
</dbReference>
<keyword evidence="6 11" id="KW-0418">Kinase</keyword>